<evidence type="ECO:0000313" key="2">
    <source>
        <dbReference type="EMBL" id="AAD01199.1"/>
    </source>
</evidence>
<evidence type="ECO:0000256" key="1">
    <source>
        <dbReference type="SAM" id="MobiDB-lite"/>
    </source>
</evidence>
<accession>O96302</accession>
<reference evidence="2" key="1">
    <citation type="journal article" date="2000" name="Virology">
        <title>A gene encoding a polydnavirus structural polypeptide is not encapsidated.</title>
        <authorList>
            <person name="Deng L."/>
            <person name="Stoltz D.B."/>
            <person name="Webb B.A."/>
        </authorList>
    </citation>
    <scope>NUCLEOTIDE SEQUENCE</scope>
</reference>
<protein>
    <submittedName>
        <fullName evidence="2">p53</fullName>
    </submittedName>
</protein>
<organism evidence="2">
    <name type="scientific">Campoletis sonorensis ichnovirus</name>
    <name type="common">CsIV</name>
    <dbReference type="NCBI Taxonomy" id="10484"/>
    <lineage>
        <taxon>Viruses</taxon>
        <taxon>Viruses incertae sedis</taxon>
        <taxon>Polydnaviriformidae</taxon>
        <taxon>Ichnoviriform</taxon>
    </lineage>
</organism>
<feature type="region of interest" description="Disordered" evidence="1">
    <location>
        <begin position="258"/>
        <end position="326"/>
    </location>
</feature>
<feature type="compositionally biased region" description="Polar residues" evidence="1">
    <location>
        <begin position="300"/>
        <end position="317"/>
    </location>
</feature>
<sequence>MPLVTFQRPNTQIQGDGWVGSSECVSGDTLTGQYEHSNTDTQGSPTTHSEFVNDNEAGDDPIWQQKLIKIWWKNRNRTRTVTSATTGEDFEISKDDKEEHSAISSYVRLKKKMANLFVVAATIVNGAAVKGKGKIIHFQVLNKCPRYIKAMEAAFRDSSENHVHAFHATLRYPDEYVLAVITSPKDTWTPDGSNVDSVTTDKKYDIVIQRGKFPHKGDGRQLEIRLSSWFNQFNPKSISESESAPSCDIVSQVSSSPNEYVSLHGNDGHRMPVKPTAPAMDAVQSHPIIPQKLDDHDSRNGQPSHAVSATVYSPADNTSKRSNSETRPTNFIDFAVHPALQIGSVCALSAGVTYLLVKKPKLAS</sequence>
<feature type="compositionally biased region" description="Polar residues" evidence="1">
    <location>
        <begin position="29"/>
        <end position="52"/>
    </location>
</feature>
<name>O96302_CSIV</name>
<dbReference type="EMBL" id="AF004366">
    <property type="protein sequence ID" value="AAD01199.1"/>
    <property type="molecule type" value="mRNA"/>
</dbReference>
<organismHost>
    <name type="scientific">Campoletis sonorensis</name>
    <dbReference type="NCBI Taxonomy" id="7416"/>
</organismHost>
<proteinExistence type="evidence at transcript level"/>
<feature type="region of interest" description="Disordered" evidence="1">
    <location>
        <begin position="29"/>
        <end position="58"/>
    </location>
</feature>